<reference evidence="1" key="1">
    <citation type="journal article" date="2020" name="mSystems">
        <title>Genome- and Community-Level Interaction Insights into Carbon Utilization and Element Cycling Functions of Hydrothermarchaeota in Hydrothermal Sediment.</title>
        <authorList>
            <person name="Zhou Z."/>
            <person name="Liu Y."/>
            <person name="Xu W."/>
            <person name="Pan J."/>
            <person name="Luo Z.H."/>
            <person name="Li M."/>
        </authorList>
    </citation>
    <scope>NUCLEOTIDE SEQUENCE [LARGE SCALE GENOMIC DNA]</scope>
    <source>
        <strain evidence="1">HyVt-76</strain>
    </source>
</reference>
<dbReference type="Gene3D" id="3.40.50.1000">
    <property type="entry name" value="HAD superfamily/HAD-like"/>
    <property type="match status" value="1"/>
</dbReference>
<dbReference type="Gene3D" id="3.30.1240.10">
    <property type="match status" value="1"/>
</dbReference>
<protein>
    <recommendedName>
        <fullName evidence="2">HAD family phosphatase</fullName>
    </recommendedName>
</protein>
<dbReference type="InterPro" id="IPR023214">
    <property type="entry name" value="HAD_sf"/>
</dbReference>
<dbReference type="Pfam" id="PF08282">
    <property type="entry name" value="Hydrolase_3"/>
    <property type="match status" value="1"/>
</dbReference>
<dbReference type="PANTHER" id="PTHR10000">
    <property type="entry name" value="PHOSPHOSERINE PHOSPHATASE"/>
    <property type="match status" value="1"/>
</dbReference>
<feature type="non-terminal residue" evidence="1">
    <location>
        <position position="181"/>
    </location>
</feature>
<dbReference type="InterPro" id="IPR036412">
    <property type="entry name" value="HAD-like_sf"/>
</dbReference>
<comment type="caution">
    <text evidence="1">The sequence shown here is derived from an EMBL/GenBank/DDBJ whole genome shotgun (WGS) entry which is preliminary data.</text>
</comment>
<organism evidence="1">
    <name type="scientific">Caldithrix abyssi</name>
    <dbReference type="NCBI Taxonomy" id="187145"/>
    <lineage>
        <taxon>Bacteria</taxon>
        <taxon>Pseudomonadati</taxon>
        <taxon>Calditrichota</taxon>
        <taxon>Calditrichia</taxon>
        <taxon>Calditrichales</taxon>
        <taxon>Calditrichaceae</taxon>
        <taxon>Caldithrix</taxon>
    </lineage>
</organism>
<dbReference type="Proteomes" id="UP000886111">
    <property type="component" value="Unassembled WGS sequence"/>
</dbReference>
<gene>
    <name evidence="1" type="ORF">ENL21_06070</name>
</gene>
<evidence type="ECO:0008006" key="2">
    <source>
        <dbReference type="Google" id="ProtNLM"/>
    </source>
</evidence>
<dbReference type="AlphaFoldDB" id="A0A7V5LJT9"/>
<evidence type="ECO:0000313" key="1">
    <source>
        <dbReference type="EMBL" id="HHE55330.1"/>
    </source>
</evidence>
<dbReference type="GO" id="GO:0005829">
    <property type="term" value="C:cytosol"/>
    <property type="evidence" value="ECO:0007669"/>
    <property type="project" value="TreeGrafter"/>
</dbReference>
<proteinExistence type="predicted"/>
<accession>A0A7V5LJT9</accession>
<dbReference type="GO" id="GO:0016791">
    <property type="term" value="F:phosphatase activity"/>
    <property type="evidence" value="ECO:0007669"/>
    <property type="project" value="TreeGrafter"/>
</dbReference>
<sequence length="181" mass="20902">MKKPLKFEMLLLDFDGTLFQPGKFISQADVDILKQLQGQLTRVIATGRSLYSLNKVIDETFPIDYLIFSTGAGIMEWKTRQIIHSSQIAGLIVDKVIAILKRNDHSFFVHHTLPDNHFFYFHIGREGPADFSRRFQLYQDFASDLKLRKAREPASQVLVITHNLGMIKRELRILEEQISVV</sequence>
<dbReference type="PANTHER" id="PTHR10000:SF8">
    <property type="entry name" value="HAD SUPERFAMILY HYDROLASE-LIKE, TYPE 3"/>
    <property type="match status" value="1"/>
</dbReference>
<dbReference type="SUPFAM" id="SSF56784">
    <property type="entry name" value="HAD-like"/>
    <property type="match status" value="1"/>
</dbReference>
<dbReference type="EMBL" id="DRTD01000443">
    <property type="protein sequence ID" value="HHE55330.1"/>
    <property type="molecule type" value="Genomic_DNA"/>
</dbReference>
<dbReference type="GO" id="GO:0000287">
    <property type="term" value="F:magnesium ion binding"/>
    <property type="evidence" value="ECO:0007669"/>
    <property type="project" value="TreeGrafter"/>
</dbReference>
<name>A0A7V5LJT9_CALAY</name>